<organism evidence="2 3">
    <name type="scientific">Candidatus Methanodesulfokora washburnensis</name>
    <dbReference type="NCBI Taxonomy" id="2478471"/>
    <lineage>
        <taxon>Archaea</taxon>
        <taxon>Thermoproteota</taxon>
        <taxon>Candidatus Korarchaeia</taxon>
        <taxon>Candidatus Korarchaeia incertae sedis</taxon>
        <taxon>Candidatus Methanodesulfokora</taxon>
    </lineage>
</organism>
<gene>
    <name evidence="2" type="ORF">D6D85_07840</name>
</gene>
<evidence type="ECO:0000313" key="2">
    <source>
        <dbReference type="EMBL" id="RSN74576.1"/>
    </source>
</evidence>
<accession>A0A429GL41</accession>
<dbReference type="PROSITE" id="PS51186">
    <property type="entry name" value="GNAT"/>
    <property type="match status" value="1"/>
</dbReference>
<sequence length="261" mass="30279">MKVDFPMVEYRDLETPDDFLKCVEVQSEVWGREFAVPHHMLISAKKFGGIAIGAFEGEKLIGFVFGIPGIYDGKLIHYSHMTAVIPSERYRGVGFKLKLLQRERALAQGVDLIVWTFDPLQCLNAWFNIGKLGVIVRRYSVNHYGPLNDKINRGLESDRLYAEWWIRSRRVEERISGKRPDRIPEGSILVEIPVNINEIKERDIEEAKRWLMRVRSELTNYLSSGYIIHEVLRDERGCFYVLSKTELEDVLSSKVYAKTIK</sequence>
<reference evidence="2 3" key="1">
    <citation type="submission" date="2018-10" db="EMBL/GenBank/DDBJ databases">
        <title>Co-occurring genomic capacity for anaerobic methane metabolism and dissimilatory sulfite reduction discovered in the Korarchaeota.</title>
        <authorList>
            <person name="Mckay L.J."/>
            <person name="Dlakic M."/>
            <person name="Fields M.W."/>
            <person name="Delmont T.O."/>
            <person name="Eren A.M."/>
            <person name="Jay Z.J."/>
            <person name="Klingelsmith K.B."/>
            <person name="Rusch D.B."/>
            <person name="Inskeep W.P."/>
        </authorList>
    </citation>
    <scope>NUCLEOTIDE SEQUENCE [LARGE SCALE GENOMIC DNA]</scope>
    <source>
        <strain evidence="2 3">MDKW</strain>
    </source>
</reference>
<dbReference type="PANTHER" id="PTHR41700:SF1">
    <property type="entry name" value="N-ACETYLTRANSFERASE DOMAIN-CONTAINING PROTEIN"/>
    <property type="match status" value="1"/>
</dbReference>
<dbReference type="SUPFAM" id="SSF55729">
    <property type="entry name" value="Acyl-CoA N-acyltransferases (Nat)"/>
    <property type="match status" value="1"/>
</dbReference>
<dbReference type="InterPro" id="IPR016181">
    <property type="entry name" value="Acyl_CoA_acyltransferase"/>
</dbReference>
<comment type="caution">
    <text evidence="2">The sequence shown here is derived from an EMBL/GenBank/DDBJ whole genome shotgun (WGS) entry which is preliminary data.</text>
</comment>
<dbReference type="Proteomes" id="UP000277582">
    <property type="component" value="Unassembled WGS sequence"/>
</dbReference>
<evidence type="ECO:0000259" key="1">
    <source>
        <dbReference type="PROSITE" id="PS51186"/>
    </source>
</evidence>
<dbReference type="InterPro" id="IPR000182">
    <property type="entry name" value="GNAT_dom"/>
</dbReference>
<dbReference type="PANTHER" id="PTHR41700">
    <property type="entry name" value="GCN5-RELATED N-ACETYLTRANSFERASE"/>
    <property type="match status" value="1"/>
</dbReference>
<dbReference type="Gene3D" id="3.40.630.30">
    <property type="match status" value="1"/>
</dbReference>
<dbReference type="EMBL" id="RCOS01000089">
    <property type="protein sequence ID" value="RSN74576.1"/>
    <property type="molecule type" value="Genomic_DNA"/>
</dbReference>
<protein>
    <submittedName>
        <fullName evidence="2">GNAT family N-acetyltransferase</fullName>
    </submittedName>
</protein>
<feature type="domain" description="N-acetyltransferase" evidence="1">
    <location>
        <begin position="8"/>
        <end position="152"/>
    </location>
</feature>
<dbReference type="AlphaFoldDB" id="A0A429GL41"/>
<keyword evidence="2" id="KW-0808">Transferase</keyword>
<keyword evidence="3" id="KW-1185">Reference proteome</keyword>
<name>A0A429GL41_9CREN</name>
<proteinExistence type="predicted"/>
<dbReference type="GO" id="GO:0016747">
    <property type="term" value="F:acyltransferase activity, transferring groups other than amino-acyl groups"/>
    <property type="evidence" value="ECO:0007669"/>
    <property type="project" value="InterPro"/>
</dbReference>
<dbReference type="InterPro" id="IPR038764">
    <property type="entry name" value="GNAT_N_AcTrfase_prd"/>
</dbReference>
<evidence type="ECO:0000313" key="3">
    <source>
        <dbReference type="Proteomes" id="UP000277582"/>
    </source>
</evidence>